<evidence type="ECO:0000313" key="1">
    <source>
        <dbReference type="EMBL" id="CUK17435.1"/>
    </source>
</evidence>
<dbReference type="AlphaFoldDB" id="A0A0P1IJS9"/>
<organism evidence="1 2">
    <name type="scientific">Ruegeria denitrificans</name>
    <dbReference type="NCBI Taxonomy" id="1715692"/>
    <lineage>
        <taxon>Bacteria</taxon>
        <taxon>Pseudomonadati</taxon>
        <taxon>Pseudomonadota</taxon>
        <taxon>Alphaproteobacteria</taxon>
        <taxon>Rhodobacterales</taxon>
        <taxon>Roseobacteraceae</taxon>
        <taxon>Ruegeria</taxon>
    </lineage>
</organism>
<evidence type="ECO:0000313" key="2">
    <source>
        <dbReference type="Proteomes" id="UP000051260"/>
    </source>
</evidence>
<proteinExistence type="predicted"/>
<dbReference type="RefSeq" id="WP_058283736.1">
    <property type="nucleotide sequence ID" value="NZ_CYUD01000017.1"/>
</dbReference>
<protein>
    <submittedName>
        <fullName evidence="1">Uncharacterized protein</fullName>
    </submittedName>
</protein>
<gene>
    <name evidence="1" type="ORF">RUE5091_04119</name>
</gene>
<dbReference type="EMBL" id="CYUD01000017">
    <property type="protein sequence ID" value="CUK17435.1"/>
    <property type="molecule type" value="Genomic_DNA"/>
</dbReference>
<dbReference type="Proteomes" id="UP000051260">
    <property type="component" value="Unassembled WGS sequence"/>
</dbReference>
<name>A0A0P1IJS9_9RHOB</name>
<dbReference type="OrthoDB" id="1492478at2"/>
<accession>A0A0P1IJS9</accession>
<reference evidence="2" key="1">
    <citation type="submission" date="2015-09" db="EMBL/GenBank/DDBJ databases">
        <authorList>
            <person name="Rodrigo-Torres L."/>
            <person name="Arahal D.R."/>
        </authorList>
    </citation>
    <scope>NUCLEOTIDE SEQUENCE [LARGE SCALE GENOMIC DNA]</scope>
    <source>
        <strain evidence="2">CECT 5091</strain>
    </source>
</reference>
<keyword evidence="2" id="KW-1185">Reference proteome</keyword>
<sequence>MSSEAPDDLRLWLPDRDAAICDREEINVVLKKVGAFIWPLDTASAPAEIRELLDADTLDQTQSQQVQDHFLLPRERLLECIKAAGRTLGTAGGGFLSTTDKTHSVTYPQLYQVLEGVDYSRFDRFHVNRSPTQTGVDEVMHVLSGNGIVLRQKIPEYGAFQLEIDCPPDHGWTLTYDGDLPHIGSISGASRGSKILMQIIGPAEWEMIYL</sequence>